<reference evidence="2 3" key="1">
    <citation type="submission" date="2017-03" db="EMBL/GenBank/DDBJ databases">
        <title>Maternal inheritance of bifidobacteria.</title>
        <authorList>
            <person name="Lugli G.A."/>
            <person name="Duranti S."/>
            <person name="Milani C."/>
            <person name="Mancabelli L."/>
        </authorList>
    </citation>
    <scope>NUCLEOTIDE SEQUENCE [LARGE SCALE GENOMIC DNA]</scope>
    <source>
        <strain evidence="2 3">1899B</strain>
    </source>
</reference>
<dbReference type="EMBL" id="NAQA01000006">
    <property type="protein sequence ID" value="OQM49842.1"/>
    <property type="molecule type" value="Genomic_DNA"/>
</dbReference>
<dbReference type="GO" id="GO:0004519">
    <property type="term" value="F:endonuclease activity"/>
    <property type="evidence" value="ECO:0007669"/>
    <property type="project" value="UniProtKB-KW"/>
</dbReference>
<accession>A0A1V8PM67</accession>
<dbReference type="Proteomes" id="UP000192666">
    <property type="component" value="Unassembled WGS sequence"/>
</dbReference>
<dbReference type="AlphaFoldDB" id="A0A1V8PM67"/>
<protein>
    <submittedName>
        <fullName evidence="2">Restriction endonuclease</fullName>
    </submittedName>
</protein>
<evidence type="ECO:0000313" key="2">
    <source>
        <dbReference type="EMBL" id="OQM49842.1"/>
    </source>
</evidence>
<keyword evidence="2" id="KW-0540">Nuclease</keyword>
<proteinExistence type="predicted"/>
<dbReference type="CDD" id="cd00085">
    <property type="entry name" value="HNHc"/>
    <property type="match status" value="1"/>
</dbReference>
<dbReference type="Gene3D" id="1.10.30.50">
    <property type="match status" value="1"/>
</dbReference>
<name>A0A1V8PM67_9BIFI</name>
<dbReference type="RefSeq" id="WP_080789005.1">
    <property type="nucleotide sequence ID" value="NZ_NAQA01000006.1"/>
</dbReference>
<feature type="compositionally biased region" description="Basic and acidic residues" evidence="1">
    <location>
        <begin position="128"/>
        <end position="139"/>
    </location>
</feature>
<feature type="region of interest" description="Disordered" evidence="1">
    <location>
        <begin position="109"/>
        <end position="139"/>
    </location>
</feature>
<keyword evidence="2" id="KW-0255">Endonuclease</keyword>
<evidence type="ECO:0000256" key="1">
    <source>
        <dbReference type="SAM" id="MobiDB-lite"/>
    </source>
</evidence>
<organism evidence="2 3">
    <name type="scientific">Bifidobacterium catenulatum</name>
    <dbReference type="NCBI Taxonomy" id="1686"/>
    <lineage>
        <taxon>Bacteria</taxon>
        <taxon>Bacillati</taxon>
        <taxon>Actinomycetota</taxon>
        <taxon>Actinomycetes</taxon>
        <taxon>Bifidobacteriales</taxon>
        <taxon>Bifidobacteriaceae</taxon>
        <taxon>Bifidobacterium</taxon>
    </lineage>
</organism>
<comment type="caution">
    <text evidence="2">The sequence shown here is derived from an EMBL/GenBank/DDBJ whole genome shotgun (WGS) entry which is preliminary data.</text>
</comment>
<dbReference type="InterPro" id="IPR003615">
    <property type="entry name" value="HNH_nuc"/>
</dbReference>
<sequence>MKRKPTTETRRQVLARDGCKCAICGRSIDTEWSGYSIHHRRMRSHGSGYERLHEPENLLTLCGSGTTGCHGWVHAHPNRAYQLGYLVHMGKDPATIPVYYRTGGWQQLNADGTRTPAEPPSDQPDYIPDIKETKKGTQE</sequence>
<evidence type="ECO:0000313" key="3">
    <source>
        <dbReference type="Proteomes" id="UP000192666"/>
    </source>
</evidence>
<gene>
    <name evidence="2" type="ORF">B5782_1591</name>
</gene>
<keyword evidence="2" id="KW-0378">Hydrolase</keyword>